<dbReference type="InterPro" id="IPR036236">
    <property type="entry name" value="Znf_C2H2_sf"/>
</dbReference>
<evidence type="ECO:0000256" key="1">
    <source>
        <dbReference type="PROSITE-ProRule" id="PRU00042"/>
    </source>
</evidence>
<keyword evidence="4" id="KW-1185">Reference proteome</keyword>
<evidence type="ECO:0000313" key="3">
    <source>
        <dbReference type="EMBL" id="KAK3345475.1"/>
    </source>
</evidence>
<evidence type="ECO:0000313" key="4">
    <source>
        <dbReference type="Proteomes" id="UP001278500"/>
    </source>
</evidence>
<organism evidence="3 4">
    <name type="scientific">Neurospora tetraspora</name>
    <dbReference type="NCBI Taxonomy" id="94610"/>
    <lineage>
        <taxon>Eukaryota</taxon>
        <taxon>Fungi</taxon>
        <taxon>Dikarya</taxon>
        <taxon>Ascomycota</taxon>
        <taxon>Pezizomycotina</taxon>
        <taxon>Sordariomycetes</taxon>
        <taxon>Sordariomycetidae</taxon>
        <taxon>Sordariales</taxon>
        <taxon>Sordariaceae</taxon>
        <taxon>Neurospora</taxon>
    </lineage>
</organism>
<sequence length="165" mass="18777">MAVISSHFKVTATRTSLGLPNADGEELCPWPKENYEYSGINSMNPLTWPIAGLKRKNHCGDEAEEAPERKEAMLARKAETTKKRKEANLRTKRFFCKDCTSAFKEQCHLNDHYRTEKHKKAAGLEVEEATSSHQPLSPSAVYWASYRYWATADPNTAEMTSRCFD</sequence>
<proteinExistence type="predicted"/>
<comment type="caution">
    <text evidence="3">The sequence shown here is derived from an EMBL/GenBank/DDBJ whole genome shotgun (WGS) entry which is preliminary data.</text>
</comment>
<protein>
    <recommendedName>
        <fullName evidence="2">C2H2-type domain-containing protein</fullName>
    </recommendedName>
</protein>
<dbReference type="AlphaFoldDB" id="A0AAE0JG16"/>
<keyword evidence="1" id="KW-0863">Zinc-finger</keyword>
<keyword evidence="1" id="KW-0862">Zinc</keyword>
<reference evidence="3" key="1">
    <citation type="journal article" date="2023" name="Mol. Phylogenet. Evol.">
        <title>Genome-scale phylogeny and comparative genomics of the fungal order Sordariales.</title>
        <authorList>
            <person name="Hensen N."/>
            <person name="Bonometti L."/>
            <person name="Westerberg I."/>
            <person name="Brannstrom I.O."/>
            <person name="Guillou S."/>
            <person name="Cros-Aarteil S."/>
            <person name="Calhoun S."/>
            <person name="Haridas S."/>
            <person name="Kuo A."/>
            <person name="Mondo S."/>
            <person name="Pangilinan J."/>
            <person name="Riley R."/>
            <person name="LaButti K."/>
            <person name="Andreopoulos B."/>
            <person name="Lipzen A."/>
            <person name="Chen C."/>
            <person name="Yan M."/>
            <person name="Daum C."/>
            <person name="Ng V."/>
            <person name="Clum A."/>
            <person name="Steindorff A."/>
            <person name="Ohm R.A."/>
            <person name="Martin F."/>
            <person name="Silar P."/>
            <person name="Natvig D.O."/>
            <person name="Lalanne C."/>
            <person name="Gautier V."/>
            <person name="Ament-Velasquez S.L."/>
            <person name="Kruys A."/>
            <person name="Hutchinson M.I."/>
            <person name="Powell A.J."/>
            <person name="Barry K."/>
            <person name="Miller A.N."/>
            <person name="Grigoriev I.V."/>
            <person name="Debuchy R."/>
            <person name="Gladieux P."/>
            <person name="Hiltunen Thoren M."/>
            <person name="Johannesson H."/>
        </authorList>
    </citation>
    <scope>NUCLEOTIDE SEQUENCE</scope>
    <source>
        <strain evidence="3">CBS 560.94</strain>
    </source>
</reference>
<name>A0AAE0JG16_9PEZI</name>
<dbReference type="RefSeq" id="XP_062682088.1">
    <property type="nucleotide sequence ID" value="XM_062821879.1"/>
</dbReference>
<accession>A0AAE0JG16</accession>
<evidence type="ECO:0000259" key="2">
    <source>
        <dbReference type="PROSITE" id="PS50157"/>
    </source>
</evidence>
<dbReference type="GO" id="GO:0008270">
    <property type="term" value="F:zinc ion binding"/>
    <property type="evidence" value="ECO:0007669"/>
    <property type="project" value="UniProtKB-KW"/>
</dbReference>
<dbReference type="PROSITE" id="PS50157">
    <property type="entry name" value="ZINC_FINGER_C2H2_2"/>
    <property type="match status" value="1"/>
</dbReference>
<dbReference type="PROSITE" id="PS00028">
    <property type="entry name" value="ZINC_FINGER_C2H2_1"/>
    <property type="match status" value="1"/>
</dbReference>
<gene>
    <name evidence="3" type="ORF">B0H65DRAFT_207180</name>
</gene>
<dbReference type="Proteomes" id="UP001278500">
    <property type="component" value="Unassembled WGS sequence"/>
</dbReference>
<dbReference type="SUPFAM" id="SSF57667">
    <property type="entry name" value="beta-beta-alpha zinc fingers"/>
    <property type="match status" value="1"/>
</dbReference>
<dbReference type="EMBL" id="JAUEPP010000004">
    <property type="protein sequence ID" value="KAK3345475.1"/>
    <property type="molecule type" value="Genomic_DNA"/>
</dbReference>
<reference evidence="3" key="2">
    <citation type="submission" date="2023-06" db="EMBL/GenBank/DDBJ databases">
        <authorList>
            <consortium name="Lawrence Berkeley National Laboratory"/>
            <person name="Haridas S."/>
            <person name="Hensen N."/>
            <person name="Bonometti L."/>
            <person name="Westerberg I."/>
            <person name="Brannstrom I.O."/>
            <person name="Guillou S."/>
            <person name="Cros-Aarteil S."/>
            <person name="Calhoun S."/>
            <person name="Kuo A."/>
            <person name="Mondo S."/>
            <person name="Pangilinan J."/>
            <person name="Riley R."/>
            <person name="Labutti K."/>
            <person name="Andreopoulos B."/>
            <person name="Lipzen A."/>
            <person name="Chen C."/>
            <person name="Yanf M."/>
            <person name="Daum C."/>
            <person name="Ng V."/>
            <person name="Clum A."/>
            <person name="Steindorff A."/>
            <person name="Ohm R."/>
            <person name="Martin F."/>
            <person name="Silar P."/>
            <person name="Natvig D."/>
            <person name="Lalanne C."/>
            <person name="Gautier V."/>
            <person name="Ament-Velasquez S.L."/>
            <person name="Kruys A."/>
            <person name="Hutchinson M.I."/>
            <person name="Powell A.J."/>
            <person name="Barry K."/>
            <person name="Miller A.N."/>
            <person name="Grigoriev I.V."/>
            <person name="Debuchy R."/>
            <person name="Gladieux P."/>
            <person name="Thoren M.H."/>
            <person name="Johannesson H."/>
        </authorList>
    </citation>
    <scope>NUCLEOTIDE SEQUENCE</scope>
    <source>
        <strain evidence="3">CBS 560.94</strain>
    </source>
</reference>
<dbReference type="InterPro" id="IPR013087">
    <property type="entry name" value="Znf_C2H2_type"/>
</dbReference>
<dbReference type="GeneID" id="87859033"/>
<keyword evidence="1" id="KW-0479">Metal-binding</keyword>
<feature type="domain" description="C2H2-type" evidence="2">
    <location>
        <begin position="94"/>
        <end position="121"/>
    </location>
</feature>